<evidence type="ECO:0000256" key="1">
    <source>
        <dbReference type="ARBA" id="ARBA00004141"/>
    </source>
</evidence>
<feature type="transmembrane region" description="Helical" evidence="7">
    <location>
        <begin position="404"/>
        <end position="428"/>
    </location>
</feature>
<keyword evidence="9" id="KW-1185">Reference proteome</keyword>
<dbReference type="OrthoDB" id="3257095at2759"/>
<feature type="transmembrane region" description="Helical" evidence="7">
    <location>
        <begin position="234"/>
        <end position="256"/>
    </location>
</feature>
<dbReference type="HOGENOM" id="CLU_004495_2_2_1"/>
<feature type="transmembrane region" description="Helical" evidence="7">
    <location>
        <begin position="276"/>
        <end position="297"/>
    </location>
</feature>
<evidence type="ECO:0000256" key="5">
    <source>
        <dbReference type="ARBA" id="ARBA00023136"/>
    </source>
</evidence>
<evidence type="ECO:0008006" key="10">
    <source>
        <dbReference type="Google" id="ProtNLM"/>
    </source>
</evidence>
<dbReference type="Proteomes" id="UP000019478">
    <property type="component" value="Unassembled WGS sequence"/>
</dbReference>
<dbReference type="PIRSF" id="PIRSF006060">
    <property type="entry name" value="AA_transporter"/>
    <property type="match status" value="1"/>
</dbReference>
<evidence type="ECO:0000256" key="2">
    <source>
        <dbReference type="ARBA" id="ARBA00022448"/>
    </source>
</evidence>
<dbReference type="Gene3D" id="1.20.1740.10">
    <property type="entry name" value="Amino acid/polyamine transporter I"/>
    <property type="match status" value="1"/>
</dbReference>
<keyword evidence="4 7" id="KW-1133">Transmembrane helix</keyword>
<feature type="transmembrane region" description="Helical" evidence="7">
    <location>
        <begin position="170"/>
        <end position="186"/>
    </location>
</feature>
<keyword evidence="2" id="KW-0813">Transport</keyword>
<feature type="transmembrane region" description="Helical" evidence="7">
    <location>
        <begin position="480"/>
        <end position="501"/>
    </location>
</feature>
<gene>
    <name evidence="8" type="ORF">A1O3_08196</name>
</gene>
<feature type="transmembrane region" description="Helical" evidence="7">
    <location>
        <begin position="449"/>
        <end position="468"/>
    </location>
</feature>
<comment type="caution">
    <text evidence="8">The sequence shown here is derived from an EMBL/GenBank/DDBJ whole genome shotgun (WGS) entry which is preliminary data.</text>
</comment>
<dbReference type="STRING" id="1182542.W9XSH6"/>
<protein>
    <recommendedName>
        <fullName evidence="10">GABA permease</fullName>
    </recommendedName>
</protein>
<dbReference type="AlphaFoldDB" id="W9XSH6"/>
<evidence type="ECO:0000256" key="3">
    <source>
        <dbReference type="ARBA" id="ARBA00022692"/>
    </source>
</evidence>
<comment type="subcellular location">
    <subcellularLocation>
        <location evidence="1">Membrane</location>
        <topology evidence="1">Multi-pass membrane protein</topology>
    </subcellularLocation>
</comment>
<dbReference type="PANTHER" id="PTHR45649:SF8">
    <property type="entry name" value="PERMEASE, PUTATIVE-RELATED"/>
    <property type="match status" value="1"/>
</dbReference>
<dbReference type="PANTHER" id="PTHR45649">
    <property type="entry name" value="AMINO-ACID PERMEASE BAT1"/>
    <property type="match status" value="1"/>
</dbReference>
<dbReference type="InterPro" id="IPR002293">
    <property type="entry name" value="AA/rel_permease1"/>
</dbReference>
<feature type="transmembrane region" description="Helical" evidence="7">
    <location>
        <begin position="43"/>
        <end position="69"/>
    </location>
</feature>
<dbReference type="EMBL" id="AMGY01000007">
    <property type="protein sequence ID" value="EXJ79911.1"/>
    <property type="molecule type" value="Genomic_DNA"/>
</dbReference>
<feature type="transmembrane region" description="Helical" evidence="7">
    <location>
        <begin position="75"/>
        <end position="95"/>
    </location>
</feature>
<reference evidence="8 9" key="1">
    <citation type="submission" date="2013-03" db="EMBL/GenBank/DDBJ databases">
        <title>The Genome Sequence of Capronia epimyces CBS 606.96.</title>
        <authorList>
            <consortium name="The Broad Institute Genomics Platform"/>
            <person name="Cuomo C."/>
            <person name="de Hoog S."/>
            <person name="Gorbushina A."/>
            <person name="Walker B."/>
            <person name="Young S.K."/>
            <person name="Zeng Q."/>
            <person name="Gargeya S."/>
            <person name="Fitzgerald M."/>
            <person name="Haas B."/>
            <person name="Abouelleil A."/>
            <person name="Allen A.W."/>
            <person name="Alvarado L."/>
            <person name="Arachchi H.M."/>
            <person name="Berlin A.M."/>
            <person name="Chapman S.B."/>
            <person name="Gainer-Dewar J."/>
            <person name="Goldberg J."/>
            <person name="Griggs A."/>
            <person name="Gujja S."/>
            <person name="Hansen M."/>
            <person name="Howarth C."/>
            <person name="Imamovic A."/>
            <person name="Ireland A."/>
            <person name="Larimer J."/>
            <person name="McCowan C."/>
            <person name="Murphy C."/>
            <person name="Pearson M."/>
            <person name="Poon T.W."/>
            <person name="Priest M."/>
            <person name="Roberts A."/>
            <person name="Saif S."/>
            <person name="Shea T."/>
            <person name="Sisk P."/>
            <person name="Sykes S."/>
            <person name="Wortman J."/>
            <person name="Nusbaum C."/>
            <person name="Birren B."/>
        </authorList>
    </citation>
    <scope>NUCLEOTIDE SEQUENCE [LARGE SCALE GENOMIC DNA]</scope>
    <source>
        <strain evidence="8 9">CBS 606.96</strain>
    </source>
</reference>
<evidence type="ECO:0000256" key="7">
    <source>
        <dbReference type="SAM" id="Phobius"/>
    </source>
</evidence>
<feature type="transmembrane region" description="Helical" evidence="7">
    <location>
        <begin position="128"/>
        <end position="150"/>
    </location>
</feature>
<feature type="transmembrane region" description="Helical" evidence="7">
    <location>
        <begin position="378"/>
        <end position="398"/>
    </location>
</feature>
<accession>W9XSH6</accession>
<feature type="transmembrane region" description="Helical" evidence="7">
    <location>
        <begin position="193"/>
        <end position="214"/>
    </location>
</feature>
<feature type="region of interest" description="Disordered" evidence="6">
    <location>
        <begin position="530"/>
        <end position="560"/>
    </location>
</feature>
<dbReference type="GO" id="GO:0022857">
    <property type="term" value="F:transmembrane transporter activity"/>
    <property type="evidence" value="ECO:0007669"/>
    <property type="project" value="InterPro"/>
</dbReference>
<dbReference type="GeneID" id="19172285"/>
<name>W9XSH6_9EURO</name>
<sequence>MATRRLSSLVHGAVNEEYDSSLGNEAQLAKLGYEQELKRSFSLLGMVGFSFSIVTCWTALGGTLIVGIVAGGPPVMIWSWVGICLLSLCVAYSFAEMCSAYPTAGGQYSWVAILAPPKYARGTAWVTGWFMCTGIVAMGAVNNFICSNFILGMANLNSPGYTIERWHDVLVTYLVAICAALVNIFLSRFLNQISTFAVVWNIMSFFVVIITLLACNDHKQSASFVFSEFQNDTGFSSAGMGVMIGLLQTLFGMCCYEAPSHLTEEMINPTKEAPQAIILSVYLGAVTGFVFLITAFFCIGDLDATAATPTGVPLIQIMYDSTGSIKGATALSCLITVIVLICANSLMAEGSRALWAFARDHGLPFSKVFANVNKRSQVPVYSILLCMVIQMALNSIYFASYEGFSTVISIATFGFYISYAMPLFVRLWGYFTGHDVAQRIPGAYTLGKWSPLINAVGLVFLVFAGIDFNFPQVGPVSGDNMNYCSAAFGIIGIISLVTWVFDGRKNFTGPKTGPVVSGIEADERKASPVLGLVDGHGTSVDGSDQTRSKEKAAEVADKLA</sequence>
<evidence type="ECO:0000256" key="4">
    <source>
        <dbReference type="ARBA" id="ARBA00022989"/>
    </source>
</evidence>
<proteinExistence type="predicted"/>
<evidence type="ECO:0000256" key="6">
    <source>
        <dbReference type="SAM" id="MobiDB-lite"/>
    </source>
</evidence>
<dbReference type="Pfam" id="PF13520">
    <property type="entry name" value="AA_permease_2"/>
    <property type="match status" value="1"/>
</dbReference>
<evidence type="ECO:0000313" key="9">
    <source>
        <dbReference type="Proteomes" id="UP000019478"/>
    </source>
</evidence>
<organism evidence="8 9">
    <name type="scientific">Capronia epimyces CBS 606.96</name>
    <dbReference type="NCBI Taxonomy" id="1182542"/>
    <lineage>
        <taxon>Eukaryota</taxon>
        <taxon>Fungi</taxon>
        <taxon>Dikarya</taxon>
        <taxon>Ascomycota</taxon>
        <taxon>Pezizomycotina</taxon>
        <taxon>Eurotiomycetes</taxon>
        <taxon>Chaetothyriomycetidae</taxon>
        <taxon>Chaetothyriales</taxon>
        <taxon>Herpotrichiellaceae</taxon>
        <taxon>Capronia</taxon>
    </lineage>
</organism>
<evidence type="ECO:0000313" key="8">
    <source>
        <dbReference type="EMBL" id="EXJ79911.1"/>
    </source>
</evidence>
<dbReference type="GO" id="GO:0016020">
    <property type="term" value="C:membrane"/>
    <property type="evidence" value="ECO:0007669"/>
    <property type="project" value="UniProtKB-SubCell"/>
</dbReference>
<dbReference type="RefSeq" id="XP_007736485.1">
    <property type="nucleotide sequence ID" value="XM_007738295.1"/>
</dbReference>
<feature type="transmembrane region" description="Helical" evidence="7">
    <location>
        <begin position="328"/>
        <end position="347"/>
    </location>
</feature>
<keyword evidence="3 7" id="KW-0812">Transmembrane</keyword>
<dbReference type="eggNOG" id="KOG1289">
    <property type="taxonomic scope" value="Eukaryota"/>
</dbReference>
<feature type="compositionally biased region" description="Basic and acidic residues" evidence="6">
    <location>
        <begin position="544"/>
        <end position="560"/>
    </location>
</feature>
<keyword evidence="5 7" id="KW-0472">Membrane</keyword>